<proteinExistence type="predicted"/>
<keyword evidence="2" id="KW-1185">Reference proteome</keyword>
<dbReference type="EMBL" id="JAQQWI010000017">
    <property type="protein sequence ID" value="KAK8006015.1"/>
    <property type="molecule type" value="Genomic_DNA"/>
</dbReference>
<gene>
    <name evidence="1" type="ORF">PG991_012312</name>
</gene>
<evidence type="ECO:0000313" key="1">
    <source>
        <dbReference type="EMBL" id="KAK8006015.1"/>
    </source>
</evidence>
<sequence length="362" mass="41647">METCGEEFSRVAIDQDGDLLIRITSRDAHVQSKEFLVYSDAVGEASEKWGDLVSKAEQGGSAESRYTMLALEGNCASYEILFFVMHGKSEYVPQDIYPEDFHDLLEITGEYQATSLLRSWVPAWIKDHQVVPDCVPAIYDSLFLVSNLQRQFWISWMLGDKQTFRKLIQFCILKTPINDEVSIFEDGTGFLDFPKIPGLLDYIKKERRGKAQELRGVFEKAIENKDFPHDLDDPSDLDDCECGHHKLNGQYCRLCRSSDEEKFMCHSMILGSMVHGYRQQVLPLNNKLRHTVEDVYNRLRGIQIFSYPETATCMSRSGHTHDFCNPKDGIHRELDRIFSRVAEVLDPKHEQHLIRQAKLTGL</sequence>
<evidence type="ECO:0000313" key="2">
    <source>
        <dbReference type="Proteomes" id="UP001396898"/>
    </source>
</evidence>
<organism evidence="1 2">
    <name type="scientific">Apiospora marii</name>
    <dbReference type="NCBI Taxonomy" id="335849"/>
    <lineage>
        <taxon>Eukaryota</taxon>
        <taxon>Fungi</taxon>
        <taxon>Dikarya</taxon>
        <taxon>Ascomycota</taxon>
        <taxon>Pezizomycotina</taxon>
        <taxon>Sordariomycetes</taxon>
        <taxon>Xylariomycetidae</taxon>
        <taxon>Amphisphaeriales</taxon>
        <taxon>Apiosporaceae</taxon>
        <taxon>Apiospora</taxon>
    </lineage>
</organism>
<protein>
    <submittedName>
        <fullName evidence="1">Nuclear pore protein-like protein</fullName>
    </submittedName>
</protein>
<name>A0ABR1R9B4_9PEZI</name>
<accession>A0ABR1R9B4</accession>
<dbReference type="Proteomes" id="UP001396898">
    <property type="component" value="Unassembled WGS sequence"/>
</dbReference>
<reference evidence="1 2" key="1">
    <citation type="submission" date="2023-01" db="EMBL/GenBank/DDBJ databases">
        <title>Analysis of 21 Apiospora genomes using comparative genomics revels a genus with tremendous synthesis potential of carbohydrate active enzymes and secondary metabolites.</title>
        <authorList>
            <person name="Sorensen T."/>
        </authorList>
    </citation>
    <scope>NUCLEOTIDE SEQUENCE [LARGE SCALE GENOMIC DNA]</scope>
    <source>
        <strain evidence="1 2">CBS 20057</strain>
    </source>
</reference>
<comment type="caution">
    <text evidence="1">The sequence shown here is derived from an EMBL/GenBank/DDBJ whole genome shotgun (WGS) entry which is preliminary data.</text>
</comment>